<evidence type="ECO:0000313" key="5">
    <source>
        <dbReference type="EMBL" id="OBY30321.1"/>
    </source>
</evidence>
<evidence type="ECO:0008006" key="7">
    <source>
        <dbReference type="Google" id="ProtNLM"/>
    </source>
</evidence>
<name>A0A1B8SC53_9MYCO</name>
<accession>A0A1B8SC53</accession>
<gene>
    <name evidence="5" type="ORF">ACT18_18295</name>
</gene>
<comment type="caution">
    <text evidence="5">The sequence shown here is derived from an EMBL/GenBank/DDBJ whole genome shotgun (WGS) entry which is preliminary data.</text>
</comment>
<organism evidence="5 6">
    <name type="scientific">Mycolicibacter kumamotonensis</name>
    <dbReference type="NCBI Taxonomy" id="354243"/>
    <lineage>
        <taxon>Bacteria</taxon>
        <taxon>Bacillati</taxon>
        <taxon>Actinomycetota</taxon>
        <taxon>Actinomycetes</taxon>
        <taxon>Mycobacteriales</taxon>
        <taxon>Mycobacteriaceae</taxon>
        <taxon>Mycolicibacter</taxon>
    </lineage>
</organism>
<evidence type="ECO:0000313" key="6">
    <source>
        <dbReference type="Proteomes" id="UP000092668"/>
    </source>
</evidence>
<feature type="transmembrane region" description="Helical" evidence="4">
    <location>
        <begin position="77"/>
        <end position="96"/>
    </location>
</feature>
<proteinExistence type="predicted"/>
<protein>
    <recommendedName>
        <fullName evidence="7">Mce protein</fullName>
    </recommendedName>
</protein>
<dbReference type="GO" id="GO:0016020">
    <property type="term" value="C:membrane"/>
    <property type="evidence" value="ECO:0007669"/>
    <property type="project" value="UniProtKB-SubCell"/>
</dbReference>
<feature type="region of interest" description="Disordered" evidence="3">
    <location>
        <begin position="1"/>
        <end position="69"/>
    </location>
</feature>
<dbReference type="PANTHER" id="PTHR37042">
    <property type="entry name" value="OUTER MEMBRANE PROTEIN RV1973"/>
    <property type="match status" value="1"/>
</dbReference>
<keyword evidence="4" id="KW-0812">Transmembrane</keyword>
<sequence length="234" mass="24948">MLRRELDQHRRRRMEGDAGTVPVSPDGEQQTADTAATTDSAIVADEPSAADDATTESIQADAADAGSAPSRLGRRHLLGSCALLVVLAAGLVAAGYQGLRDHAASQVMARDNAEAVEAAKHCVLATQAPDGSDVALAQQQILDCAAGEFRTQAGLYGEIFVQAYRAAKVRTELTEMGAAVERNNDDGSIDVLVAFRVKVDNVETQGKEVGYRLRAQMVREDGQFRIGRLDQVAR</sequence>
<keyword evidence="2 4" id="KW-0472">Membrane</keyword>
<feature type="compositionally biased region" description="Low complexity" evidence="3">
    <location>
        <begin position="31"/>
        <end position="41"/>
    </location>
</feature>
<dbReference type="STRING" id="354243.BST28_11410"/>
<dbReference type="EMBL" id="LFOE01000034">
    <property type="protein sequence ID" value="OBY30321.1"/>
    <property type="molecule type" value="Genomic_DNA"/>
</dbReference>
<evidence type="ECO:0000256" key="3">
    <source>
        <dbReference type="SAM" id="MobiDB-lite"/>
    </source>
</evidence>
<keyword evidence="6" id="KW-1185">Reference proteome</keyword>
<dbReference type="AlphaFoldDB" id="A0A1B8SC53"/>
<evidence type="ECO:0000256" key="1">
    <source>
        <dbReference type="ARBA" id="ARBA00004370"/>
    </source>
</evidence>
<dbReference type="PATRIC" id="fig|354243.3.peg.3783"/>
<dbReference type="Proteomes" id="UP000092668">
    <property type="component" value="Unassembled WGS sequence"/>
</dbReference>
<dbReference type="PANTHER" id="PTHR37042:SF4">
    <property type="entry name" value="OUTER MEMBRANE PROTEIN RV1973"/>
    <property type="match status" value="1"/>
</dbReference>
<evidence type="ECO:0000256" key="2">
    <source>
        <dbReference type="ARBA" id="ARBA00023136"/>
    </source>
</evidence>
<comment type="subcellular location">
    <subcellularLocation>
        <location evidence="1">Membrane</location>
    </subcellularLocation>
</comment>
<evidence type="ECO:0000256" key="4">
    <source>
        <dbReference type="SAM" id="Phobius"/>
    </source>
</evidence>
<reference evidence="5 6" key="1">
    <citation type="submission" date="2015-06" db="EMBL/GenBank/DDBJ databases">
        <title>Genome sequence of Mycobacterium kumamotonense strain Roo.</title>
        <authorList>
            <person name="Greninger A.L."/>
            <person name="Cunningham G."/>
            <person name="Miller S."/>
        </authorList>
    </citation>
    <scope>NUCLEOTIDE SEQUENCE [LARGE SCALE GENOMIC DNA]</scope>
    <source>
        <strain evidence="5 6">Roo</strain>
    </source>
</reference>
<keyword evidence="4" id="KW-1133">Transmembrane helix</keyword>